<evidence type="ECO:0000256" key="2">
    <source>
        <dbReference type="ARBA" id="ARBA00007248"/>
    </source>
</evidence>
<dbReference type="AlphaFoldDB" id="A0AB34PM22"/>
<dbReference type="Proteomes" id="UP000030136">
    <property type="component" value="Unassembled WGS sequence"/>
</dbReference>
<keyword evidence="6" id="KW-0998">Cell outer membrane</keyword>
<comment type="similarity">
    <text evidence="2">Belongs to the bacteroidetes fimbrillin superfamily. FimB/Mfa2 family.</text>
</comment>
<accession>A0AB34PM22</accession>
<keyword evidence="5" id="KW-0564">Palmitate</keyword>
<sequence>MSFLKKYKPPICPRCFLSLITSLSFLVLVTSCTLTDERDVCCEGVTLLYRYVRTTFDEYRIFIKSERHFLFDGEGRFLREVYGSKRNPQRLIIRGLSSGNYTVVTVANATEGYTQLSPLQIGVSKLSDFKLSLGKQEADGVFAQAEELFWNSRTFHVERGKSSFHICDMANLHCHLFLKISWEDLPPKGSSLYQIELSHLAPGYTLSVDDRYSLAVAGVFPKTEGHESTQAFVWHEFPHFISPDDAVVRVEETLQGQELYPELISFRYRDDAIPTLQIRHEGIPLFNKPIVLGPIFLDWGWMPNKSHEQIYRLDLYIKKDGNVVIKPWFSGSVEDWQDGGTFG</sequence>
<evidence type="ECO:0000256" key="1">
    <source>
        <dbReference type="ARBA" id="ARBA00004442"/>
    </source>
</evidence>
<proteinExistence type="inferred from homology"/>
<dbReference type="EMBL" id="JQJC01000002">
    <property type="protein sequence ID" value="KGN96841.1"/>
    <property type="molecule type" value="Genomic_DNA"/>
</dbReference>
<dbReference type="InterPro" id="IPR014941">
    <property type="entry name" value="FimB/Mfa2/Mfa3"/>
</dbReference>
<dbReference type="GO" id="GO:0009279">
    <property type="term" value="C:cell outer membrane"/>
    <property type="evidence" value="ECO:0007669"/>
    <property type="project" value="UniProtKB-SubCell"/>
</dbReference>
<keyword evidence="7" id="KW-0449">Lipoprotein</keyword>
<comment type="subcellular location">
    <subcellularLocation>
        <location evidence="1">Cell outer membrane</location>
    </subcellularLocation>
</comment>
<evidence type="ECO:0000256" key="6">
    <source>
        <dbReference type="ARBA" id="ARBA00023237"/>
    </source>
</evidence>
<keyword evidence="4" id="KW-0472">Membrane</keyword>
<evidence type="ECO:0000256" key="7">
    <source>
        <dbReference type="ARBA" id="ARBA00023288"/>
    </source>
</evidence>
<name>A0AB34PM22_9PORP</name>
<keyword evidence="3" id="KW-0732">Signal</keyword>
<evidence type="ECO:0000256" key="3">
    <source>
        <dbReference type="ARBA" id="ARBA00022729"/>
    </source>
</evidence>
<evidence type="ECO:0000256" key="4">
    <source>
        <dbReference type="ARBA" id="ARBA00023136"/>
    </source>
</evidence>
<evidence type="ECO:0000313" key="8">
    <source>
        <dbReference type="EMBL" id="KGN96841.1"/>
    </source>
</evidence>
<gene>
    <name evidence="8" type="ORF">HQ38_00730</name>
</gene>
<dbReference type="Gene3D" id="2.60.40.2100">
    <property type="match status" value="1"/>
</dbReference>
<evidence type="ECO:0000256" key="5">
    <source>
        <dbReference type="ARBA" id="ARBA00023139"/>
    </source>
</evidence>
<evidence type="ECO:0000313" key="9">
    <source>
        <dbReference type="Proteomes" id="UP000030136"/>
    </source>
</evidence>
<dbReference type="RefSeq" id="WP_036889375.1">
    <property type="nucleotide sequence ID" value="NZ_JQJC01000002.1"/>
</dbReference>
<dbReference type="Pfam" id="PF08842">
    <property type="entry name" value="Mfa2"/>
    <property type="match status" value="1"/>
</dbReference>
<protein>
    <recommendedName>
        <fullName evidence="10">Fimbrillin-A associated anchor proteins Mfa1 and Mfa2</fullName>
    </recommendedName>
</protein>
<reference evidence="8 9" key="1">
    <citation type="submission" date="2014-08" db="EMBL/GenBank/DDBJ databases">
        <title>Porphyromonas crevioricanis strain:COT-253_OH1447 Genome sequencing.</title>
        <authorList>
            <person name="Wallis C."/>
            <person name="Deusch O."/>
            <person name="O'Flynn C."/>
            <person name="Davis I."/>
            <person name="Jospin G."/>
            <person name="Darling A.E."/>
            <person name="Coil D.A."/>
            <person name="Alexiev A."/>
            <person name="Horsfall A."/>
            <person name="Kirkwood N."/>
            <person name="Harris S."/>
            <person name="Eisen J.A."/>
        </authorList>
    </citation>
    <scope>NUCLEOTIDE SEQUENCE [LARGE SCALE GENOMIC DNA]</scope>
    <source>
        <strain evidence="9">COT-253 OH1447</strain>
    </source>
</reference>
<dbReference type="PROSITE" id="PS51257">
    <property type="entry name" value="PROKAR_LIPOPROTEIN"/>
    <property type="match status" value="1"/>
</dbReference>
<comment type="caution">
    <text evidence="8">The sequence shown here is derived from an EMBL/GenBank/DDBJ whole genome shotgun (WGS) entry which is preliminary data.</text>
</comment>
<evidence type="ECO:0008006" key="10">
    <source>
        <dbReference type="Google" id="ProtNLM"/>
    </source>
</evidence>
<organism evidence="8 9">
    <name type="scientific">Porphyromonas crevioricanis</name>
    <dbReference type="NCBI Taxonomy" id="393921"/>
    <lineage>
        <taxon>Bacteria</taxon>
        <taxon>Pseudomonadati</taxon>
        <taxon>Bacteroidota</taxon>
        <taxon>Bacteroidia</taxon>
        <taxon>Bacteroidales</taxon>
        <taxon>Porphyromonadaceae</taxon>
        <taxon>Porphyromonas</taxon>
    </lineage>
</organism>